<dbReference type="AlphaFoldDB" id="A0A1G7I2A8"/>
<keyword evidence="3" id="KW-1185">Reference proteome</keyword>
<name>A0A1G7I2A8_9RHOB</name>
<reference evidence="3" key="1">
    <citation type="submission" date="2016-10" db="EMBL/GenBank/DDBJ databases">
        <authorList>
            <person name="Varghese N."/>
            <person name="Submissions S."/>
        </authorList>
    </citation>
    <scope>NUCLEOTIDE SEQUENCE [LARGE SCALE GENOMIC DNA]</scope>
    <source>
        <strain evidence="3">DSM 21424</strain>
    </source>
</reference>
<proteinExistence type="predicted"/>
<dbReference type="OrthoDB" id="7838347at2"/>
<dbReference type="Proteomes" id="UP000198922">
    <property type="component" value="Unassembled WGS sequence"/>
</dbReference>
<dbReference type="Pfam" id="PF20078">
    <property type="entry name" value="DUF6473"/>
    <property type="match status" value="1"/>
</dbReference>
<dbReference type="EMBL" id="FNAT01000007">
    <property type="protein sequence ID" value="SDF06862.1"/>
    <property type="molecule type" value="Genomic_DNA"/>
</dbReference>
<sequence length="260" mass="28336">MRHERIGAPAPAALRCRYGTSRLEMRGPARRLDGRYIAFAGGAETFGPGADQPFPALVERRLQTACVNFGASGAGVEALLKDPEIVPICAGAQATVLQVTEAAMLSNRFYTVHPRRNDRFLRASSVLRALYPEVDFSEYCFVGHLLGALHETDAHRFEAVRDELRCAWHWRMRRLLEAISGPVLLLWLRTEAPAPGRWPAHVTPAMVKALAPLVQEVVELPLGASAAPAPVPAHLPAAEDHRAAAEALTPRLSRLLQPAG</sequence>
<evidence type="ECO:0000313" key="2">
    <source>
        <dbReference type="EMBL" id="SDF06862.1"/>
    </source>
</evidence>
<protein>
    <recommendedName>
        <fullName evidence="1">DUF6473 domain-containing protein</fullName>
    </recommendedName>
</protein>
<organism evidence="2 3">
    <name type="scientific">Limimaricola pyoseonensis</name>
    <dbReference type="NCBI Taxonomy" id="521013"/>
    <lineage>
        <taxon>Bacteria</taxon>
        <taxon>Pseudomonadati</taxon>
        <taxon>Pseudomonadota</taxon>
        <taxon>Alphaproteobacteria</taxon>
        <taxon>Rhodobacterales</taxon>
        <taxon>Paracoccaceae</taxon>
        <taxon>Limimaricola</taxon>
    </lineage>
</organism>
<dbReference type="RefSeq" id="WP_090113801.1">
    <property type="nucleotide sequence ID" value="NZ_FNAT01000007.1"/>
</dbReference>
<accession>A0A1G7I2A8</accession>
<dbReference type="STRING" id="521013.SAMN04488567_3304"/>
<feature type="domain" description="DUF6473" evidence="1">
    <location>
        <begin position="1"/>
        <end position="252"/>
    </location>
</feature>
<evidence type="ECO:0000259" key="1">
    <source>
        <dbReference type="Pfam" id="PF20078"/>
    </source>
</evidence>
<dbReference type="InterPro" id="IPR045524">
    <property type="entry name" value="DUF6473"/>
</dbReference>
<evidence type="ECO:0000313" key="3">
    <source>
        <dbReference type="Proteomes" id="UP000198922"/>
    </source>
</evidence>
<gene>
    <name evidence="2" type="ORF">SAMN04488567_3304</name>
</gene>